<name>A0A4Y7WLL6_9BACI</name>
<dbReference type="EMBL" id="SNUX01000002">
    <property type="protein sequence ID" value="TES49468.1"/>
    <property type="molecule type" value="Genomic_DNA"/>
</dbReference>
<evidence type="ECO:0000313" key="3">
    <source>
        <dbReference type="Proteomes" id="UP000298210"/>
    </source>
</evidence>
<dbReference type="RefSeq" id="WP_134258910.1">
    <property type="nucleotide sequence ID" value="NZ_LDIM01000006.1"/>
</dbReference>
<organism evidence="2 3">
    <name type="scientific">Shouchella lehensis</name>
    <dbReference type="NCBI Taxonomy" id="300825"/>
    <lineage>
        <taxon>Bacteria</taxon>
        <taxon>Bacillati</taxon>
        <taxon>Bacillota</taxon>
        <taxon>Bacilli</taxon>
        <taxon>Bacillales</taxon>
        <taxon>Bacillaceae</taxon>
        <taxon>Shouchella</taxon>
    </lineage>
</organism>
<protein>
    <submittedName>
        <fullName evidence="2">Uncharacterized protein</fullName>
    </submittedName>
</protein>
<sequence>MMLEVAILFAILVVLGFLGAPLMKTWKYLIRQMIIGSIVLMAFMIVLFFYEFIEGGFMRF</sequence>
<feature type="transmembrane region" description="Helical" evidence="1">
    <location>
        <begin position="29"/>
        <end position="50"/>
    </location>
</feature>
<keyword evidence="1" id="KW-0472">Membrane</keyword>
<keyword evidence="1" id="KW-1133">Transmembrane helix</keyword>
<comment type="caution">
    <text evidence="2">The sequence shown here is derived from an EMBL/GenBank/DDBJ whole genome shotgun (WGS) entry which is preliminary data.</text>
</comment>
<dbReference type="AlphaFoldDB" id="A0A4Y7WLL6"/>
<gene>
    <name evidence="2" type="ORF">E2L03_08340</name>
</gene>
<evidence type="ECO:0000256" key="1">
    <source>
        <dbReference type="SAM" id="Phobius"/>
    </source>
</evidence>
<dbReference type="Proteomes" id="UP000298210">
    <property type="component" value="Unassembled WGS sequence"/>
</dbReference>
<proteinExistence type="predicted"/>
<accession>A0A4Y7WLL6</accession>
<reference evidence="2 3" key="1">
    <citation type="submission" date="2019-03" db="EMBL/GenBank/DDBJ databases">
        <authorList>
            <person name="Liu G."/>
        </authorList>
    </citation>
    <scope>NUCLEOTIDE SEQUENCE [LARGE SCALE GENOMIC DNA]</scope>
    <source>
        <strain evidence="2 3">DSM 19099</strain>
    </source>
</reference>
<keyword evidence="1" id="KW-0812">Transmembrane</keyword>
<evidence type="ECO:0000313" key="2">
    <source>
        <dbReference type="EMBL" id="TES49468.1"/>
    </source>
</evidence>